<evidence type="ECO:0000313" key="2">
    <source>
        <dbReference type="EMBL" id="CAJ2508811.1"/>
    </source>
</evidence>
<comment type="caution">
    <text evidence="2">The sequence shown here is derived from an EMBL/GenBank/DDBJ whole genome shotgun (WGS) entry which is preliminary data.</text>
</comment>
<protein>
    <submittedName>
        <fullName evidence="2">Uu.00g138370.m01.CDS01</fullName>
    </submittedName>
</protein>
<dbReference type="InterPro" id="IPR003673">
    <property type="entry name" value="CoA-Trfase_fam_III"/>
</dbReference>
<dbReference type="SUPFAM" id="SSF89796">
    <property type="entry name" value="CoA-transferase family III (CaiB/BaiF)"/>
    <property type="match status" value="1"/>
</dbReference>
<evidence type="ECO:0000256" key="1">
    <source>
        <dbReference type="ARBA" id="ARBA00008383"/>
    </source>
</evidence>
<comment type="similarity">
    <text evidence="1">Belongs to the CoA-transferase III family.</text>
</comment>
<gene>
    <name evidence="2" type="ORF">KHLLAP_LOCUS9279</name>
</gene>
<dbReference type="PANTHER" id="PTHR48229:SF1">
    <property type="entry name" value="ALPHA METHYLACYL-COA RACEMASE-RELATED"/>
    <property type="match status" value="1"/>
</dbReference>
<dbReference type="Pfam" id="PF02515">
    <property type="entry name" value="CoA_transf_3"/>
    <property type="match status" value="1"/>
</dbReference>
<dbReference type="Gene3D" id="3.40.50.10540">
    <property type="entry name" value="Crotonobetainyl-coa:carnitine coa-transferase, domain 1"/>
    <property type="match status" value="1"/>
</dbReference>
<sequence>MYETSTPGQYYHIHESLDPEPTLKFLGLTSEEELKEWRSLEDWREVVKVIAPRVKEHSREHMDSLNNNKTKQAGTMVLRHKEFVLTEHGKAEQQSLNWTVKKMELGPGEIRKIQEASPSKWPKFKDDGKRRPLKGIKVPELCRIIAGPTIGRILDEYGAQVMKVTGPETSDVPFFQVDVNMGKHTIMLDLKTEEGKKEFDGLLAEADIVLDGYRPGAIEARGYGPVGLEKLGRHRKQGGYVYVAENCYGHVGVWKSRPGWQQIADCFSGVAWAQGEFMRPDGAKDGANRVEPIVPPFPMSDYGTGCMGAIAAMVGLYHRAKSGGTWRGQTSLLQYDLLLFRCEQYPKEFQDQIRKSLGYDKPRTKPKDGTRPEIPDFWDLKHDNSVDQVSGAAYRLMEEHFPAYFKNKTLLQDWNAPYFTAPGESKVPVLRAVVPVVKIEGFIVAHQRASRPDMIVKADRKATWYDADWEEEEPRTS</sequence>
<accession>A0AAI8VPS5</accession>
<evidence type="ECO:0000313" key="3">
    <source>
        <dbReference type="Proteomes" id="UP001295740"/>
    </source>
</evidence>
<dbReference type="PANTHER" id="PTHR48229">
    <property type="entry name" value="CAIB/BAIF FAMILY ENZYME (AFU_ORTHOLOGUE AFUA_1G05360)-RELATED"/>
    <property type="match status" value="1"/>
</dbReference>
<dbReference type="AlphaFoldDB" id="A0AAI8VPS5"/>
<dbReference type="InterPro" id="IPR023606">
    <property type="entry name" value="CoA-Trfase_III_dom_1_sf"/>
</dbReference>
<dbReference type="GO" id="GO:0003824">
    <property type="term" value="F:catalytic activity"/>
    <property type="evidence" value="ECO:0007669"/>
    <property type="project" value="InterPro"/>
</dbReference>
<keyword evidence="3" id="KW-1185">Reference proteome</keyword>
<dbReference type="Proteomes" id="UP001295740">
    <property type="component" value="Unassembled WGS sequence"/>
</dbReference>
<proteinExistence type="inferred from homology"/>
<organism evidence="2 3">
    <name type="scientific">Anthostomella pinea</name>
    <dbReference type="NCBI Taxonomy" id="933095"/>
    <lineage>
        <taxon>Eukaryota</taxon>
        <taxon>Fungi</taxon>
        <taxon>Dikarya</taxon>
        <taxon>Ascomycota</taxon>
        <taxon>Pezizomycotina</taxon>
        <taxon>Sordariomycetes</taxon>
        <taxon>Xylariomycetidae</taxon>
        <taxon>Xylariales</taxon>
        <taxon>Xylariaceae</taxon>
        <taxon>Anthostomella</taxon>
    </lineage>
</organism>
<dbReference type="InterPro" id="IPR052985">
    <property type="entry name" value="CoA-trans_III_biosynth/detox"/>
</dbReference>
<dbReference type="EMBL" id="CAUWAG010000012">
    <property type="protein sequence ID" value="CAJ2508811.1"/>
    <property type="molecule type" value="Genomic_DNA"/>
</dbReference>
<reference evidence="2" key="1">
    <citation type="submission" date="2023-10" db="EMBL/GenBank/DDBJ databases">
        <authorList>
            <person name="Hackl T."/>
        </authorList>
    </citation>
    <scope>NUCLEOTIDE SEQUENCE</scope>
</reference>
<name>A0AAI8VPS5_9PEZI</name>